<dbReference type="EMBL" id="LR798287">
    <property type="protein sequence ID" value="CAB5221401.1"/>
    <property type="molecule type" value="Genomic_DNA"/>
</dbReference>
<proteinExistence type="predicted"/>
<gene>
    <name evidence="1" type="ORF">UFOVP245_146</name>
</gene>
<evidence type="ECO:0000313" key="1">
    <source>
        <dbReference type="EMBL" id="CAB5221401.1"/>
    </source>
</evidence>
<sequence length="65" mass="7914">MNKSTKYHKFDVKNKKKSFNNFYSDEENVSFKEMKREKQAKHLRNYFNVLKAKDVDTLLSYEDSQ</sequence>
<protein>
    <submittedName>
        <fullName evidence="1">Uncharacterized protein</fullName>
    </submittedName>
</protein>
<name>A0A6J7WTT4_9CAUD</name>
<organism evidence="1">
    <name type="scientific">uncultured Caudovirales phage</name>
    <dbReference type="NCBI Taxonomy" id="2100421"/>
    <lineage>
        <taxon>Viruses</taxon>
        <taxon>Duplodnaviria</taxon>
        <taxon>Heunggongvirae</taxon>
        <taxon>Uroviricota</taxon>
        <taxon>Caudoviricetes</taxon>
        <taxon>Peduoviridae</taxon>
        <taxon>Maltschvirus</taxon>
        <taxon>Maltschvirus maltsch</taxon>
    </lineage>
</organism>
<reference evidence="1" key="1">
    <citation type="submission" date="2020-05" db="EMBL/GenBank/DDBJ databases">
        <authorList>
            <person name="Chiriac C."/>
            <person name="Salcher M."/>
            <person name="Ghai R."/>
            <person name="Kavagutti S V."/>
        </authorList>
    </citation>
    <scope>NUCLEOTIDE SEQUENCE</scope>
</reference>
<accession>A0A6J7WTT4</accession>